<accession>A0ABZ1BUD9</accession>
<evidence type="ECO:0000313" key="7">
    <source>
        <dbReference type="Proteomes" id="UP001332192"/>
    </source>
</evidence>
<reference evidence="6 7" key="1">
    <citation type="journal article" date="2024" name="Front. Microbiol.">
        <title>Novel thermophilic genera Geochorda gen. nov. and Carboxydochorda gen. nov. from the deep terrestrial subsurface reveal the ecophysiological diversity in the class Limnochordia.</title>
        <authorList>
            <person name="Karnachuk O.V."/>
            <person name="Lukina A.P."/>
            <person name="Avakyan M.R."/>
            <person name="Kadnikov V.V."/>
            <person name="Begmatov S."/>
            <person name="Beletsky A.V."/>
            <person name="Vlasova K.G."/>
            <person name="Novikov A.A."/>
            <person name="Shcherbakova V.A."/>
            <person name="Mardanov A.V."/>
            <person name="Ravin N.V."/>
        </authorList>
    </citation>
    <scope>NUCLEOTIDE SEQUENCE [LARGE SCALE GENOMIC DNA]</scope>
    <source>
        <strain evidence="6 7">L945</strain>
    </source>
</reference>
<evidence type="ECO:0000259" key="5">
    <source>
        <dbReference type="PROSITE" id="PS51464"/>
    </source>
</evidence>
<dbReference type="SUPFAM" id="SSF53697">
    <property type="entry name" value="SIS domain"/>
    <property type="match status" value="1"/>
</dbReference>
<dbReference type="PANTHER" id="PTHR10088:SF4">
    <property type="entry name" value="GLUCOKINASE REGULATORY PROTEIN"/>
    <property type="match status" value="1"/>
</dbReference>
<keyword evidence="7" id="KW-1185">Reference proteome</keyword>
<feature type="active site" description="Proton donor" evidence="3">
    <location>
        <position position="99"/>
    </location>
</feature>
<evidence type="ECO:0000256" key="3">
    <source>
        <dbReference type="HAMAP-Rule" id="MF_00068"/>
    </source>
</evidence>
<dbReference type="GO" id="GO:0016829">
    <property type="term" value="F:lyase activity"/>
    <property type="evidence" value="ECO:0007669"/>
    <property type="project" value="UniProtKB-KW"/>
</dbReference>
<dbReference type="NCBIfam" id="TIGR00274">
    <property type="entry name" value="N-acetylmuramic acid 6-phosphate etherase"/>
    <property type="match status" value="1"/>
</dbReference>
<evidence type="ECO:0000256" key="2">
    <source>
        <dbReference type="ARBA" id="ARBA00023277"/>
    </source>
</evidence>
<dbReference type="HAMAP" id="MF_00068">
    <property type="entry name" value="MurQ"/>
    <property type="match status" value="1"/>
</dbReference>
<name>A0ABZ1BUD9_9FIRM</name>
<dbReference type="Gene3D" id="1.10.8.1080">
    <property type="match status" value="1"/>
</dbReference>
<dbReference type="NCBIfam" id="NF003915">
    <property type="entry name" value="PRK05441.1"/>
    <property type="match status" value="1"/>
</dbReference>
<dbReference type="PANTHER" id="PTHR10088">
    <property type="entry name" value="GLUCOKINASE REGULATORY PROTEIN"/>
    <property type="match status" value="1"/>
</dbReference>
<dbReference type="Pfam" id="PF22645">
    <property type="entry name" value="GKRP_SIS_N"/>
    <property type="match status" value="1"/>
</dbReference>
<dbReference type="InterPro" id="IPR046348">
    <property type="entry name" value="SIS_dom_sf"/>
</dbReference>
<keyword evidence="2 3" id="KW-0119">Carbohydrate metabolism</keyword>
<dbReference type="InterPro" id="IPR040190">
    <property type="entry name" value="MURQ/GCKR"/>
</dbReference>
<gene>
    <name evidence="3 6" type="primary">murQ</name>
    <name evidence="6" type="ORF">U7230_09155</name>
</gene>
<dbReference type="RefSeq" id="WP_324715540.1">
    <property type="nucleotide sequence ID" value="NZ_CP141615.1"/>
</dbReference>
<organism evidence="6 7">
    <name type="scientific">Carboxydichorda subterranea</name>
    <dbReference type="NCBI Taxonomy" id="3109565"/>
    <lineage>
        <taxon>Bacteria</taxon>
        <taxon>Bacillati</taxon>
        <taxon>Bacillota</taxon>
        <taxon>Limnochordia</taxon>
        <taxon>Limnochordales</taxon>
        <taxon>Geochordaceae</taxon>
        <taxon>Carboxydichorda</taxon>
    </lineage>
</organism>
<sequence length="327" mass="34330">MEPSPGRPATHVPVPGPWDSPKATEARNPKSYRLDTMSALEIVSLMNQEDAEVVRAVGAVLPEIARAAELVADRLRAGGRVYYVGAGTSGRIGALDAAEWRPTFGVEPDTVQAVLAGGERTLRAAAEEAEDDEEAGRQAMLERVKPGDVVVGLAASGDTPFVMGALRGARERGAVTIGVACNRPAGIEPLVDVAILPVPGAEVLTGSTRLKAGTAQKMVLNMISTAAMVRLGKVYENLMVDMRPTNRKLVKRALRAIQQATGAPEEQVAQAFEAAGHEVKTAIVMLLAGVASDEARALLRQADGWVRQAVALAGRQGEHAAAEGEGR</sequence>
<dbReference type="Proteomes" id="UP001332192">
    <property type="component" value="Chromosome"/>
</dbReference>
<comment type="subunit">
    <text evidence="3">Homodimer.</text>
</comment>
<dbReference type="InterPro" id="IPR005488">
    <property type="entry name" value="Etherase_MurQ"/>
</dbReference>
<dbReference type="NCBIfam" id="NF009222">
    <property type="entry name" value="PRK12570.1"/>
    <property type="match status" value="1"/>
</dbReference>
<evidence type="ECO:0000256" key="1">
    <source>
        <dbReference type="ARBA" id="ARBA00023239"/>
    </source>
</evidence>
<feature type="active site" evidence="3">
    <location>
        <position position="130"/>
    </location>
</feature>
<evidence type="ECO:0000313" key="6">
    <source>
        <dbReference type="EMBL" id="WRP16268.1"/>
    </source>
</evidence>
<dbReference type="EC" id="4.2.1.126" evidence="3"/>
<feature type="domain" description="SIS" evidence="5">
    <location>
        <begin position="71"/>
        <end position="233"/>
    </location>
</feature>
<proteinExistence type="inferred from homology"/>
<comment type="miscellaneous">
    <text evidence="3">A lyase-type mechanism (elimination/hydration) is suggested for the cleavage of the lactyl ether bond of MurNAc 6-phosphate, with the formation of an alpha,beta-unsaturated aldehyde intermediate with (E)-stereochemistry, followed by the syn addition of water to give product.</text>
</comment>
<dbReference type="CDD" id="cd05007">
    <property type="entry name" value="SIS_Etherase"/>
    <property type="match status" value="1"/>
</dbReference>
<feature type="region of interest" description="Disordered" evidence="4">
    <location>
        <begin position="1"/>
        <end position="29"/>
    </location>
</feature>
<dbReference type="Gene3D" id="3.40.50.10490">
    <property type="entry name" value="Glucose-6-phosphate isomerase like protein, domain 1"/>
    <property type="match status" value="1"/>
</dbReference>
<dbReference type="EMBL" id="CP141615">
    <property type="protein sequence ID" value="WRP16268.1"/>
    <property type="molecule type" value="Genomic_DNA"/>
</dbReference>
<comment type="similarity">
    <text evidence="3">Belongs to the GCKR-like family. MurNAc-6-P etherase subfamily.</text>
</comment>
<comment type="catalytic activity">
    <reaction evidence="3">
        <text>N-acetyl-D-muramate 6-phosphate + H2O = N-acetyl-D-glucosamine 6-phosphate + (R)-lactate</text>
        <dbReference type="Rhea" id="RHEA:26410"/>
        <dbReference type="ChEBI" id="CHEBI:15377"/>
        <dbReference type="ChEBI" id="CHEBI:16004"/>
        <dbReference type="ChEBI" id="CHEBI:57513"/>
        <dbReference type="ChEBI" id="CHEBI:58722"/>
        <dbReference type="EC" id="4.2.1.126"/>
    </reaction>
</comment>
<keyword evidence="1 3" id="KW-0456">Lyase</keyword>
<dbReference type="InterPro" id="IPR005486">
    <property type="entry name" value="Glucokinase_regulatory_CS"/>
</dbReference>
<dbReference type="PROSITE" id="PS01272">
    <property type="entry name" value="GCKR"/>
    <property type="match status" value="1"/>
</dbReference>
<comment type="pathway">
    <text evidence="3">Amino-sugar metabolism; N-acetylmuramate degradation.</text>
</comment>
<dbReference type="InterPro" id="IPR001347">
    <property type="entry name" value="SIS_dom"/>
</dbReference>
<protein>
    <recommendedName>
        <fullName evidence="3">N-acetylmuramic acid 6-phosphate etherase</fullName>
        <shortName evidence="3">MurNAc-6-P etherase</shortName>
        <ecNumber evidence="3">4.2.1.126</ecNumber>
    </recommendedName>
    <alternativeName>
        <fullName evidence="3">N-acetylmuramic acid 6-phosphate hydrolase</fullName>
    </alternativeName>
    <alternativeName>
        <fullName evidence="3">N-acetylmuramic acid 6-phosphate lyase</fullName>
    </alternativeName>
</protein>
<evidence type="ECO:0000256" key="4">
    <source>
        <dbReference type="SAM" id="MobiDB-lite"/>
    </source>
</evidence>
<dbReference type="PROSITE" id="PS51464">
    <property type="entry name" value="SIS"/>
    <property type="match status" value="1"/>
</dbReference>
<comment type="function">
    <text evidence="3">Specifically catalyzes the cleavage of the D-lactyl ether substituent of MurNAc 6-phosphate, producing GlcNAc 6-phosphate and D-lactate.</text>
</comment>